<keyword evidence="9 16" id="KW-0472">Membrane</keyword>
<dbReference type="RefSeq" id="XP_019743304.1">
    <property type="nucleotide sequence ID" value="XM_019887745.1"/>
</dbReference>
<keyword evidence="6" id="KW-0832">Ubl conjugation</keyword>
<dbReference type="InterPro" id="IPR000276">
    <property type="entry name" value="GPCR_Rhodpsn"/>
</dbReference>
<feature type="transmembrane region" description="Helical" evidence="16">
    <location>
        <begin position="284"/>
        <end position="302"/>
    </location>
</feature>
<dbReference type="STRING" id="109280.ENSHCOP00000004129"/>
<evidence type="ECO:0000256" key="10">
    <source>
        <dbReference type="ARBA" id="ARBA00023157"/>
    </source>
</evidence>
<evidence type="ECO:0000256" key="5">
    <source>
        <dbReference type="ARBA" id="ARBA00022729"/>
    </source>
</evidence>
<feature type="domain" description="G-protein coupled receptors family 1 profile" evidence="18">
    <location>
        <begin position="118"/>
        <end position="400"/>
    </location>
</feature>
<feature type="transmembrane region" description="Helical" evidence="16">
    <location>
        <begin position="138"/>
        <end position="159"/>
    </location>
</feature>
<evidence type="ECO:0000256" key="11">
    <source>
        <dbReference type="ARBA" id="ARBA00023170"/>
    </source>
</evidence>
<feature type="transmembrane region" description="Helical" evidence="16">
    <location>
        <begin position="99"/>
        <end position="126"/>
    </location>
</feature>
<keyword evidence="7 16" id="KW-1133">Transmembrane helix</keyword>
<dbReference type="Pfam" id="PF00001">
    <property type="entry name" value="7tm_1"/>
    <property type="match status" value="1"/>
</dbReference>
<dbReference type="PANTHER" id="PTHR46216">
    <property type="entry name" value="PROSAPOSIN RECEPTOR GPR37 FAMILY MEMBER"/>
    <property type="match status" value="1"/>
</dbReference>
<keyword evidence="11" id="KW-0675">Receptor</keyword>
<keyword evidence="8" id="KW-0297">G-protein coupled receptor</keyword>
<evidence type="ECO:0000256" key="1">
    <source>
        <dbReference type="ARBA" id="ARBA00004316"/>
    </source>
</evidence>
<dbReference type="GO" id="GO:0008528">
    <property type="term" value="F:G protein-coupled peptide receptor activity"/>
    <property type="evidence" value="ECO:0007669"/>
    <property type="project" value="TreeGrafter"/>
</dbReference>
<dbReference type="GeneID" id="109526460"/>
<keyword evidence="3" id="KW-1003">Cell membrane</keyword>
<feature type="transmembrane region" description="Helical" evidence="16">
    <location>
        <begin position="179"/>
        <end position="200"/>
    </location>
</feature>
<dbReference type="PROSITE" id="PS50262">
    <property type="entry name" value="G_PROTEIN_RECEP_F1_2"/>
    <property type="match status" value="1"/>
</dbReference>
<evidence type="ECO:0000256" key="13">
    <source>
        <dbReference type="ARBA" id="ARBA00023224"/>
    </source>
</evidence>
<evidence type="ECO:0000256" key="14">
    <source>
        <dbReference type="ARBA" id="ARBA00023273"/>
    </source>
</evidence>
<dbReference type="AlphaFoldDB" id="A0A3Q3D6I9"/>
<evidence type="ECO:0000256" key="3">
    <source>
        <dbReference type="ARBA" id="ARBA00022475"/>
    </source>
</evidence>
<dbReference type="OrthoDB" id="8960080at2759"/>
<feature type="compositionally biased region" description="Polar residues" evidence="15">
    <location>
        <begin position="62"/>
        <end position="74"/>
    </location>
</feature>
<evidence type="ECO:0000256" key="16">
    <source>
        <dbReference type="SAM" id="Phobius"/>
    </source>
</evidence>
<name>A0A3Q3D6I9_HIPCM</name>
<dbReference type="GO" id="GO:0007193">
    <property type="term" value="P:adenylate cyclase-inhibiting G protein-coupled receptor signaling pathway"/>
    <property type="evidence" value="ECO:0007669"/>
    <property type="project" value="TreeGrafter"/>
</dbReference>
<dbReference type="PANTHER" id="PTHR46216:SF2">
    <property type="entry name" value="G PROTEIN-COUPLED RECEPTOR 37-LIKE 1B"/>
    <property type="match status" value="1"/>
</dbReference>
<evidence type="ECO:0000313" key="19">
    <source>
        <dbReference type="Ensembl" id="ENSHCOP00000004129.1"/>
    </source>
</evidence>
<dbReference type="PRINTS" id="PR01421">
    <property type="entry name" value="GPR37ORPHANR"/>
</dbReference>
<dbReference type="GO" id="GO:0005886">
    <property type="term" value="C:plasma membrane"/>
    <property type="evidence" value="ECO:0007669"/>
    <property type="project" value="UniProtKB-SubCell"/>
</dbReference>
<keyword evidence="10" id="KW-1015">Disulfide bond</keyword>
<feature type="signal peptide" evidence="17">
    <location>
        <begin position="1"/>
        <end position="18"/>
    </location>
</feature>
<evidence type="ECO:0000256" key="2">
    <source>
        <dbReference type="ARBA" id="ARBA00004651"/>
    </source>
</evidence>
<keyword evidence="5 17" id="KW-0732">Signal</keyword>
<keyword evidence="20" id="KW-1185">Reference proteome</keyword>
<evidence type="ECO:0000256" key="17">
    <source>
        <dbReference type="SAM" id="SignalP"/>
    </source>
</evidence>
<evidence type="ECO:0000256" key="9">
    <source>
        <dbReference type="ARBA" id="ARBA00023136"/>
    </source>
</evidence>
<evidence type="ECO:0000313" key="20">
    <source>
        <dbReference type="Proteomes" id="UP000264820"/>
    </source>
</evidence>
<sequence length="462" mass="51535">MAQSVTLVLALFLWQMFAANTVLNEPTDGPDVYLEQHPRLARGADKEEQQSTSGQYFEKDSVTSPQVTQLSNMSDPEDASRDHSPGLFNPFYPLRQGSYTAYTTVLAAGLLLAVGVVGNMAVMCIVWNNFYMRSAWNYLLASVAFWDFLLLLLCLPVELVNWLSHRRILPDITCRLVPYMEVVSLGVTSFTLCVLGIDRFHAATSSSQRKTRRVERCRSVLVKLVLVWVAAVLLASPELFLWHVTRTAHTTAVDSCSISVSSPPSLLLPDSLHSLLHRYHQARMWWTFGCYLCLPVLFTVLCQMATRNVHSDSSSTYKQRSHDDMSSNHKRHHQKAQEQQLNCTLLALALVYTICALPEHICNITLAYTHVTISVDTAATLALLHHFLLFLKSSITPVVLLFLCKALGRVFMDCCCCCCRACQQTSVEGSPSSAHLPLKATKEAANFLEKTKDASPILCISS</sequence>
<dbReference type="Proteomes" id="UP000264820">
    <property type="component" value="Unplaced"/>
</dbReference>
<evidence type="ECO:0000256" key="4">
    <source>
        <dbReference type="ARBA" id="ARBA00022692"/>
    </source>
</evidence>
<reference evidence="19" key="1">
    <citation type="submission" date="2025-08" db="UniProtKB">
        <authorList>
            <consortium name="Ensembl"/>
        </authorList>
    </citation>
    <scope>IDENTIFICATION</scope>
</reference>
<dbReference type="SUPFAM" id="SSF81321">
    <property type="entry name" value="Family A G protein-coupled receptor-like"/>
    <property type="match status" value="1"/>
</dbReference>
<feature type="transmembrane region" description="Helical" evidence="16">
    <location>
        <begin position="341"/>
        <end position="361"/>
    </location>
</feature>
<keyword evidence="14" id="KW-0966">Cell projection</keyword>
<evidence type="ECO:0000256" key="15">
    <source>
        <dbReference type="SAM" id="MobiDB-lite"/>
    </source>
</evidence>
<evidence type="ECO:0000256" key="7">
    <source>
        <dbReference type="ARBA" id="ARBA00022989"/>
    </source>
</evidence>
<reference evidence="19" key="2">
    <citation type="submission" date="2025-09" db="UniProtKB">
        <authorList>
            <consortium name="Ensembl"/>
        </authorList>
    </citation>
    <scope>IDENTIFICATION</scope>
</reference>
<protein>
    <submittedName>
        <fullName evidence="19">G protein-coupled receptor 37 like 1</fullName>
    </submittedName>
</protein>
<feature type="chain" id="PRO_5018762071" evidence="17">
    <location>
        <begin position="19"/>
        <end position="462"/>
    </location>
</feature>
<organism evidence="19 20">
    <name type="scientific">Hippocampus comes</name>
    <name type="common">Tiger tail seahorse</name>
    <dbReference type="NCBI Taxonomy" id="109280"/>
    <lineage>
        <taxon>Eukaryota</taxon>
        <taxon>Metazoa</taxon>
        <taxon>Chordata</taxon>
        <taxon>Craniata</taxon>
        <taxon>Vertebrata</taxon>
        <taxon>Euteleostomi</taxon>
        <taxon>Actinopterygii</taxon>
        <taxon>Neopterygii</taxon>
        <taxon>Teleostei</taxon>
        <taxon>Neoteleostei</taxon>
        <taxon>Acanthomorphata</taxon>
        <taxon>Syngnathiaria</taxon>
        <taxon>Syngnathiformes</taxon>
        <taxon>Syngnathoidei</taxon>
        <taxon>Syngnathidae</taxon>
        <taxon>Hippocampus</taxon>
    </lineage>
</organism>
<evidence type="ECO:0000256" key="12">
    <source>
        <dbReference type="ARBA" id="ARBA00023180"/>
    </source>
</evidence>
<dbReference type="CTD" id="567796"/>
<evidence type="ECO:0000256" key="8">
    <source>
        <dbReference type="ARBA" id="ARBA00023040"/>
    </source>
</evidence>
<evidence type="ECO:0000256" key="6">
    <source>
        <dbReference type="ARBA" id="ARBA00022843"/>
    </source>
</evidence>
<proteinExistence type="predicted"/>
<dbReference type="InterPro" id="IPR017452">
    <property type="entry name" value="GPCR_Rhodpsn_7TM"/>
</dbReference>
<dbReference type="GO" id="GO:0043410">
    <property type="term" value="P:positive regulation of MAPK cascade"/>
    <property type="evidence" value="ECO:0007669"/>
    <property type="project" value="TreeGrafter"/>
</dbReference>
<dbReference type="OMA" id="FTILCQM"/>
<dbReference type="Ensembl" id="ENSHCOT00000007565.1">
    <property type="protein sequence ID" value="ENSHCOP00000004129.1"/>
    <property type="gene ID" value="ENSHCOG00000005523.1"/>
</dbReference>
<feature type="region of interest" description="Disordered" evidence="15">
    <location>
        <begin position="41"/>
        <end position="82"/>
    </location>
</feature>
<dbReference type="PRINTS" id="PR00237">
    <property type="entry name" value="GPCRRHODOPSN"/>
</dbReference>
<dbReference type="InterPro" id="IPR003909">
    <property type="entry name" value="GPR37_orph"/>
</dbReference>
<dbReference type="KEGG" id="hcq:109526460"/>
<feature type="transmembrane region" description="Helical" evidence="16">
    <location>
        <begin position="381"/>
        <end position="403"/>
    </location>
</feature>
<keyword evidence="12" id="KW-0325">Glycoprotein</keyword>
<feature type="transmembrane region" description="Helical" evidence="16">
    <location>
        <begin position="220"/>
        <end position="242"/>
    </location>
</feature>
<comment type="subcellular location">
    <subcellularLocation>
        <location evidence="2">Cell membrane</location>
        <topology evidence="2">Multi-pass membrane protein</topology>
    </subcellularLocation>
    <subcellularLocation>
        <location evidence="1">Cell projection</location>
    </subcellularLocation>
</comment>
<keyword evidence="4 16" id="KW-0812">Transmembrane</keyword>
<accession>A0A3Q3D6I9</accession>
<dbReference type="Gene3D" id="1.20.1070.10">
    <property type="entry name" value="Rhodopsin 7-helix transmembrane proteins"/>
    <property type="match status" value="1"/>
</dbReference>
<dbReference type="GO" id="GO:0042995">
    <property type="term" value="C:cell projection"/>
    <property type="evidence" value="ECO:0007669"/>
    <property type="project" value="UniProtKB-SubCell"/>
</dbReference>
<dbReference type="GeneTree" id="ENSGT01150000286942"/>
<keyword evidence="13" id="KW-0807">Transducer</keyword>
<evidence type="ECO:0000259" key="18">
    <source>
        <dbReference type="PROSITE" id="PS50262"/>
    </source>
</evidence>
<dbReference type="GO" id="GO:0043235">
    <property type="term" value="C:receptor complex"/>
    <property type="evidence" value="ECO:0007669"/>
    <property type="project" value="TreeGrafter"/>
</dbReference>